<protein>
    <submittedName>
        <fullName evidence="2">Uncharacterized protein</fullName>
    </submittedName>
</protein>
<feature type="compositionally biased region" description="Polar residues" evidence="1">
    <location>
        <begin position="1"/>
        <end position="13"/>
    </location>
</feature>
<feature type="region of interest" description="Disordered" evidence="1">
    <location>
        <begin position="1"/>
        <end position="44"/>
    </location>
</feature>
<accession>A0A0L0F615</accession>
<evidence type="ECO:0000256" key="1">
    <source>
        <dbReference type="SAM" id="MobiDB-lite"/>
    </source>
</evidence>
<sequence length="86" mass="9569">DKGTDGTTASDWLTDSEADNDGERAHATEDGISRQKPSHKDTELRGVGQGLSVVVLLREALRLLERLCESYSRISPSELVEWIRPF</sequence>
<feature type="non-terminal residue" evidence="2">
    <location>
        <position position="86"/>
    </location>
</feature>
<dbReference type="GeneID" id="25916378"/>
<name>A0A0L0F615_9EUKA</name>
<evidence type="ECO:0000313" key="3">
    <source>
        <dbReference type="Proteomes" id="UP000054560"/>
    </source>
</evidence>
<keyword evidence="3" id="KW-1185">Reference proteome</keyword>
<proteinExistence type="predicted"/>
<dbReference type="RefSeq" id="XP_014145490.1">
    <property type="nucleotide sequence ID" value="XM_014290015.1"/>
</dbReference>
<organism evidence="2 3">
    <name type="scientific">Sphaeroforma arctica JP610</name>
    <dbReference type="NCBI Taxonomy" id="667725"/>
    <lineage>
        <taxon>Eukaryota</taxon>
        <taxon>Ichthyosporea</taxon>
        <taxon>Ichthyophonida</taxon>
        <taxon>Sphaeroforma</taxon>
    </lineage>
</organism>
<dbReference type="EMBL" id="KQ248494">
    <property type="protein sequence ID" value="KNC71588.1"/>
    <property type="molecule type" value="Genomic_DNA"/>
</dbReference>
<evidence type="ECO:0000313" key="2">
    <source>
        <dbReference type="EMBL" id="KNC71588.1"/>
    </source>
</evidence>
<dbReference type="AlphaFoldDB" id="A0A0L0F615"/>
<dbReference type="Proteomes" id="UP000054560">
    <property type="component" value="Unassembled WGS sequence"/>
</dbReference>
<feature type="compositionally biased region" description="Basic and acidic residues" evidence="1">
    <location>
        <begin position="21"/>
        <end position="44"/>
    </location>
</feature>
<reference evidence="2 3" key="1">
    <citation type="submission" date="2011-02" db="EMBL/GenBank/DDBJ databases">
        <title>The Genome Sequence of Sphaeroforma arctica JP610.</title>
        <authorList>
            <consortium name="The Broad Institute Genome Sequencing Platform"/>
            <person name="Russ C."/>
            <person name="Cuomo C."/>
            <person name="Young S.K."/>
            <person name="Zeng Q."/>
            <person name="Gargeya S."/>
            <person name="Alvarado L."/>
            <person name="Berlin A."/>
            <person name="Chapman S.B."/>
            <person name="Chen Z."/>
            <person name="Freedman E."/>
            <person name="Gellesch M."/>
            <person name="Goldberg J."/>
            <person name="Griggs A."/>
            <person name="Gujja S."/>
            <person name="Heilman E."/>
            <person name="Heiman D."/>
            <person name="Howarth C."/>
            <person name="Mehta T."/>
            <person name="Neiman D."/>
            <person name="Pearson M."/>
            <person name="Roberts A."/>
            <person name="Saif S."/>
            <person name="Shea T."/>
            <person name="Shenoy N."/>
            <person name="Sisk P."/>
            <person name="Stolte C."/>
            <person name="Sykes S."/>
            <person name="White J."/>
            <person name="Yandava C."/>
            <person name="Burger G."/>
            <person name="Gray M.W."/>
            <person name="Holland P.W.H."/>
            <person name="King N."/>
            <person name="Lang F.B.F."/>
            <person name="Roger A.J."/>
            <person name="Ruiz-Trillo I."/>
            <person name="Haas B."/>
            <person name="Nusbaum C."/>
            <person name="Birren B."/>
        </authorList>
    </citation>
    <scope>NUCLEOTIDE SEQUENCE [LARGE SCALE GENOMIC DNA]</scope>
    <source>
        <strain evidence="2 3">JP610</strain>
    </source>
</reference>
<gene>
    <name evidence="2" type="ORF">SARC_15874</name>
</gene>
<feature type="non-terminal residue" evidence="2">
    <location>
        <position position="1"/>
    </location>
</feature>